<comment type="caution">
    <text evidence="1">The sequence shown here is derived from an EMBL/GenBank/DDBJ whole genome shotgun (WGS) entry which is preliminary data.</text>
</comment>
<gene>
    <name evidence="1" type="ORF">HII31_07751</name>
</gene>
<name>A0A8H6RH10_9PEZI</name>
<dbReference type="AlphaFoldDB" id="A0A8H6RH10"/>
<proteinExistence type="predicted"/>
<dbReference type="Proteomes" id="UP000660729">
    <property type="component" value="Unassembled WGS sequence"/>
</dbReference>
<protein>
    <submittedName>
        <fullName evidence="1">Uncharacterized protein</fullName>
    </submittedName>
</protein>
<accession>A0A8H6RH10</accession>
<dbReference type="EMBL" id="JABCIY010000168">
    <property type="protein sequence ID" value="KAF7190592.1"/>
    <property type="molecule type" value="Genomic_DNA"/>
</dbReference>
<reference evidence="1" key="1">
    <citation type="submission" date="2020-04" db="EMBL/GenBank/DDBJ databases">
        <title>Draft genome resource of the tomato pathogen Pseudocercospora fuligena.</title>
        <authorList>
            <person name="Zaccaron A."/>
        </authorList>
    </citation>
    <scope>NUCLEOTIDE SEQUENCE</scope>
    <source>
        <strain evidence="1">PF001</strain>
    </source>
</reference>
<evidence type="ECO:0000313" key="1">
    <source>
        <dbReference type="EMBL" id="KAF7190592.1"/>
    </source>
</evidence>
<sequence>MSGAEPTDDQLVAILKHVAMLLSPLLAGMDQMRQQLEAQVLRSLLFARLRLRHVCCPVARITCVEVLNSRNIDPDTWQPQDEQIKLEILEEDESIRKDFEVLLADIYDNMQKSGKKFEEWFMANFESRARLSIVALDPVDAEYVKTVQHLGVRVQPHGHSI</sequence>
<organism evidence="1 2">
    <name type="scientific">Pseudocercospora fuligena</name>
    <dbReference type="NCBI Taxonomy" id="685502"/>
    <lineage>
        <taxon>Eukaryota</taxon>
        <taxon>Fungi</taxon>
        <taxon>Dikarya</taxon>
        <taxon>Ascomycota</taxon>
        <taxon>Pezizomycotina</taxon>
        <taxon>Dothideomycetes</taxon>
        <taxon>Dothideomycetidae</taxon>
        <taxon>Mycosphaerellales</taxon>
        <taxon>Mycosphaerellaceae</taxon>
        <taxon>Pseudocercospora</taxon>
    </lineage>
</organism>
<keyword evidence="2" id="KW-1185">Reference proteome</keyword>
<evidence type="ECO:0000313" key="2">
    <source>
        <dbReference type="Proteomes" id="UP000660729"/>
    </source>
</evidence>